<protein>
    <recommendedName>
        <fullName evidence="7">Tagatose-6-phosphate kinase</fullName>
        <ecNumber evidence="7">2.7.1.144</ecNumber>
    </recommendedName>
</protein>
<comment type="caution">
    <text evidence="10">The sequence shown here is derived from an EMBL/GenBank/DDBJ whole genome shotgun (WGS) entry which is preliminary data.</text>
</comment>
<dbReference type="Gene3D" id="3.40.1190.20">
    <property type="match status" value="1"/>
</dbReference>
<dbReference type="CDD" id="cd01164">
    <property type="entry name" value="FruK_PfkB_like"/>
    <property type="match status" value="1"/>
</dbReference>
<dbReference type="PROSITE" id="PS00584">
    <property type="entry name" value="PFKB_KINASES_2"/>
    <property type="match status" value="1"/>
</dbReference>
<comment type="similarity">
    <text evidence="1">Belongs to the carbohydrate kinase pfkB family.</text>
</comment>
<dbReference type="PANTHER" id="PTHR46566:SF1">
    <property type="entry name" value="1-PHOSPHOFRUCTOKINASE"/>
    <property type="match status" value="1"/>
</dbReference>
<evidence type="ECO:0000259" key="9">
    <source>
        <dbReference type="Pfam" id="PF00294"/>
    </source>
</evidence>
<dbReference type="NCBIfam" id="TIGR03828">
    <property type="entry name" value="pfkB"/>
    <property type="match status" value="1"/>
</dbReference>
<evidence type="ECO:0000313" key="11">
    <source>
        <dbReference type="Proteomes" id="UP000664857"/>
    </source>
</evidence>
<dbReference type="Proteomes" id="UP000664857">
    <property type="component" value="Unassembled WGS sequence"/>
</dbReference>
<evidence type="ECO:0000256" key="8">
    <source>
        <dbReference type="RuleBase" id="RU369061"/>
    </source>
</evidence>
<evidence type="ECO:0000256" key="5">
    <source>
        <dbReference type="ARBA" id="ARBA00022840"/>
    </source>
</evidence>
<dbReference type="SUPFAM" id="SSF53613">
    <property type="entry name" value="Ribokinase-like"/>
    <property type="match status" value="1"/>
</dbReference>
<dbReference type="InterPro" id="IPR029056">
    <property type="entry name" value="Ribokinase-like"/>
</dbReference>
<accession>A0ABS3HS70</accession>
<keyword evidence="5 7" id="KW-0067">ATP-binding</keyword>
<keyword evidence="2 7" id="KW-0808">Transferase</keyword>
<dbReference type="RefSeq" id="WP_206965741.1">
    <property type="nucleotide sequence ID" value="NZ_JAFLVX010000015.1"/>
</dbReference>
<comment type="pathway">
    <text evidence="7">Carbohydrate metabolism; D-tagatose 6-phosphate degradation; D-glyceraldehyde 3-phosphate and glycerone phosphate from D-tagatose 6-phosphate: step 1/2.</text>
</comment>
<dbReference type="PIRSF" id="PIRSF000535">
    <property type="entry name" value="1PFK/6PFK/LacC"/>
    <property type="match status" value="1"/>
</dbReference>
<comment type="function">
    <text evidence="8">Catalyzes the ATP-dependent phosphorylation of fructose-l-phosphate to fructose-l,6-bisphosphate.</text>
</comment>
<comment type="similarity">
    <text evidence="7">Belongs to the carbohydrate kinase PfkB family. LacC subfamily.</text>
</comment>
<evidence type="ECO:0000313" key="10">
    <source>
        <dbReference type="EMBL" id="MBO0476603.1"/>
    </source>
</evidence>
<evidence type="ECO:0000256" key="2">
    <source>
        <dbReference type="ARBA" id="ARBA00022679"/>
    </source>
</evidence>
<keyword evidence="7" id="KW-0423">Lactose metabolism</keyword>
<sequence length="306" mass="32875">MIYTVTLNPAVDYVIQVPAFQEGQLNVTQRESKFPGGKGINVSRVLKRLGVVSTNLGFIGGFTGQFIEDKLKEEALQTDFVTVAGDTRINIKLKSTEETEINGQGPVITEIALQELKTQLNQLTSEDLVVFSGSVPKGVATTIYVEFVELLSKKGIPFVVDISSKQLLDILPFKPVLIKPNHHELSAIFETEFASVTEMLPYGEKLRSLGAQNVLISMGKDGALLFSDKGIYQVEGLSGVLKNSVGAGDSMVAGFISQWVASKETSACLTYGVAAGSATAFSDDLATGEAILALVEKVSITTIKEY</sequence>
<evidence type="ECO:0000256" key="3">
    <source>
        <dbReference type="ARBA" id="ARBA00022741"/>
    </source>
</evidence>
<dbReference type="PANTHER" id="PTHR46566">
    <property type="entry name" value="1-PHOSPHOFRUCTOKINASE-RELATED"/>
    <property type="match status" value="1"/>
</dbReference>
<keyword evidence="4 8" id="KW-0418">Kinase</keyword>
<dbReference type="NCBIfam" id="TIGR03168">
    <property type="entry name" value="1-PFK"/>
    <property type="match status" value="1"/>
</dbReference>
<dbReference type="EC" id="2.7.1.144" evidence="7"/>
<gene>
    <name evidence="10" type="primary">pfkB</name>
    <name evidence="10" type="ORF">DOK76_05940</name>
</gene>
<evidence type="ECO:0000256" key="1">
    <source>
        <dbReference type="ARBA" id="ARBA00005380"/>
    </source>
</evidence>
<dbReference type="InterPro" id="IPR017583">
    <property type="entry name" value="Tagatose/fructose_Pkinase"/>
</dbReference>
<reference evidence="10 11" key="1">
    <citation type="submission" date="2021-03" db="EMBL/GenBank/DDBJ databases">
        <title>Enterococcal diversity collection.</title>
        <authorList>
            <person name="Gilmore M.S."/>
            <person name="Schwartzman J."/>
            <person name="Van Tyne D."/>
            <person name="Martin M."/>
            <person name="Earl A.M."/>
            <person name="Manson A.L."/>
            <person name="Straub T."/>
            <person name="Salamzade R."/>
            <person name="Saavedra J."/>
            <person name="Lebreton F."/>
            <person name="Prichula J."/>
            <person name="Schaufler K."/>
            <person name="Gaca A."/>
            <person name="Sgardioli B."/>
            <person name="Wagenaar J."/>
            <person name="Strong T."/>
        </authorList>
    </citation>
    <scope>NUCLEOTIDE SEQUENCE [LARGE SCALE GENOMIC DNA]</scope>
    <source>
        <strain evidence="10 11">DIV0080</strain>
    </source>
</reference>
<evidence type="ECO:0000256" key="4">
    <source>
        <dbReference type="ARBA" id="ARBA00022777"/>
    </source>
</evidence>
<keyword evidence="3 7" id="KW-0547">Nucleotide-binding</keyword>
<dbReference type="PROSITE" id="PS00583">
    <property type="entry name" value="PFKB_KINASES_1"/>
    <property type="match status" value="1"/>
</dbReference>
<keyword evidence="11" id="KW-1185">Reference proteome</keyword>
<comment type="catalytic activity">
    <reaction evidence="6 8">
        <text>beta-D-fructose 1-phosphate + ATP = beta-D-fructose 1,6-bisphosphate + ADP + H(+)</text>
        <dbReference type="Rhea" id="RHEA:14213"/>
        <dbReference type="ChEBI" id="CHEBI:15378"/>
        <dbReference type="ChEBI" id="CHEBI:30616"/>
        <dbReference type="ChEBI" id="CHEBI:32966"/>
        <dbReference type="ChEBI" id="CHEBI:138881"/>
        <dbReference type="ChEBI" id="CHEBI:456216"/>
        <dbReference type="EC" id="2.7.1.56"/>
    </reaction>
</comment>
<comment type="catalytic activity">
    <reaction evidence="7">
        <text>D-tagatofuranose 6-phosphate + ATP = D-tagatofuranose 1,6-bisphosphate + ADP + H(+)</text>
        <dbReference type="Rhea" id="RHEA:12420"/>
        <dbReference type="ChEBI" id="CHEBI:15378"/>
        <dbReference type="ChEBI" id="CHEBI:30616"/>
        <dbReference type="ChEBI" id="CHEBI:58694"/>
        <dbReference type="ChEBI" id="CHEBI:58695"/>
        <dbReference type="ChEBI" id="CHEBI:456216"/>
        <dbReference type="EC" id="2.7.1.144"/>
    </reaction>
</comment>
<dbReference type="InterPro" id="IPR002173">
    <property type="entry name" value="Carboh/pur_kinase_PfkB_CS"/>
</dbReference>
<evidence type="ECO:0000256" key="7">
    <source>
        <dbReference type="PIRNR" id="PIRNR000535"/>
    </source>
</evidence>
<dbReference type="GO" id="GO:0008662">
    <property type="term" value="F:1-phosphofructokinase activity"/>
    <property type="evidence" value="ECO:0007669"/>
    <property type="project" value="UniProtKB-EC"/>
</dbReference>
<dbReference type="InterPro" id="IPR022463">
    <property type="entry name" value="1-PFruKinase"/>
</dbReference>
<dbReference type="InterPro" id="IPR011611">
    <property type="entry name" value="PfkB_dom"/>
</dbReference>
<evidence type="ECO:0000256" key="6">
    <source>
        <dbReference type="ARBA" id="ARBA00047745"/>
    </source>
</evidence>
<dbReference type="Pfam" id="PF00294">
    <property type="entry name" value="PfkB"/>
    <property type="match status" value="1"/>
</dbReference>
<proteinExistence type="inferred from homology"/>
<organism evidence="10 11">
    <name type="scientific">Candidatus Vagococcus giribetii</name>
    <dbReference type="NCBI Taxonomy" id="2230876"/>
    <lineage>
        <taxon>Bacteria</taxon>
        <taxon>Bacillati</taxon>
        <taxon>Bacillota</taxon>
        <taxon>Bacilli</taxon>
        <taxon>Lactobacillales</taxon>
        <taxon>Enterococcaceae</taxon>
        <taxon>Vagococcus</taxon>
    </lineage>
</organism>
<dbReference type="EMBL" id="JAFLVX010000015">
    <property type="protein sequence ID" value="MBO0476603.1"/>
    <property type="molecule type" value="Genomic_DNA"/>
</dbReference>
<name>A0ABS3HS70_9ENTE</name>
<feature type="domain" description="Carbohydrate kinase PfkB" evidence="9">
    <location>
        <begin position="6"/>
        <end position="281"/>
    </location>
</feature>